<name>A0A1F6WBV1_9BACT</name>
<evidence type="ECO:0008006" key="3">
    <source>
        <dbReference type="Google" id="ProtNLM"/>
    </source>
</evidence>
<evidence type="ECO:0000313" key="2">
    <source>
        <dbReference type="Proteomes" id="UP000177052"/>
    </source>
</evidence>
<dbReference type="EMBL" id="MFUJ01000013">
    <property type="protein sequence ID" value="OGI79371.1"/>
    <property type="molecule type" value="Genomic_DNA"/>
</dbReference>
<accession>A0A1F6WBV1</accession>
<evidence type="ECO:0000313" key="1">
    <source>
        <dbReference type="EMBL" id="OGI79371.1"/>
    </source>
</evidence>
<comment type="caution">
    <text evidence="1">The sequence shown here is derived from an EMBL/GenBank/DDBJ whole genome shotgun (WGS) entry which is preliminary data.</text>
</comment>
<organism evidence="1 2">
    <name type="scientific">Candidatus Nomurabacteria bacterium RIFCSPHIGHO2_12_FULL_37_29</name>
    <dbReference type="NCBI Taxonomy" id="1801759"/>
    <lineage>
        <taxon>Bacteria</taxon>
        <taxon>Candidatus Nomuraibacteriota</taxon>
    </lineage>
</organism>
<reference evidence="1 2" key="1">
    <citation type="journal article" date="2016" name="Nat. Commun.">
        <title>Thousands of microbial genomes shed light on interconnected biogeochemical processes in an aquifer system.</title>
        <authorList>
            <person name="Anantharaman K."/>
            <person name="Brown C.T."/>
            <person name="Hug L.A."/>
            <person name="Sharon I."/>
            <person name="Castelle C.J."/>
            <person name="Probst A.J."/>
            <person name="Thomas B.C."/>
            <person name="Singh A."/>
            <person name="Wilkins M.J."/>
            <person name="Karaoz U."/>
            <person name="Brodie E.L."/>
            <person name="Williams K.H."/>
            <person name="Hubbard S.S."/>
            <person name="Banfield J.F."/>
        </authorList>
    </citation>
    <scope>NUCLEOTIDE SEQUENCE [LARGE SCALE GENOMIC DNA]</scope>
</reference>
<dbReference type="Proteomes" id="UP000177052">
    <property type="component" value="Unassembled WGS sequence"/>
</dbReference>
<sequence length="265" mass="31301">MEPTIENTKPIPILVSRFTEIRNKPNLEPTIEDFSDIFSNEDNRKHSFEEVKKAFEFIFNKEKFIHSLNKEPNKESFAYLKQVRRYGVILRDHCRFFSSKHKSAEALNKFLYFLGQCNDRYWVVQSEEIKQETIIHIDNIEFPIEFDDTDGFIRHIVNELSEIQEIFKEKKLPVATFHLLRKKIRLFGNLVQIPALENLRKSQHWLCSSLFEISKEMGDQHDDLVAKGLSGEIDYDQAVLEVSSRILSEFERLKPFIEKICGLDK</sequence>
<gene>
    <name evidence="1" type="ORF">A3F19_01475</name>
</gene>
<dbReference type="AlphaFoldDB" id="A0A1F6WBV1"/>
<proteinExistence type="predicted"/>
<protein>
    <recommendedName>
        <fullName evidence="3">CHAD domain-containing protein</fullName>
    </recommendedName>
</protein>